<reference evidence="3 4" key="1">
    <citation type="journal article" date="2024" name="Nat. Commun.">
        <title>Phylogenomics reveals the evolutionary origins of lichenization in chlorophyte algae.</title>
        <authorList>
            <person name="Puginier C."/>
            <person name="Libourel C."/>
            <person name="Otte J."/>
            <person name="Skaloud P."/>
            <person name="Haon M."/>
            <person name="Grisel S."/>
            <person name="Petersen M."/>
            <person name="Berrin J.G."/>
            <person name="Delaux P.M."/>
            <person name="Dal Grande F."/>
            <person name="Keller J."/>
        </authorList>
    </citation>
    <scope>NUCLEOTIDE SEQUENCE [LARGE SCALE GENOMIC DNA]</scope>
    <source>
        <strain evidence="3 4">SAG 2043</strain>
    </source>
</reference>
<dbReference type="Proteomes" id="UP001489004">
    <property type="component" value="Unassembled WGS sequence"/>
</dbReference>
<name>A0AAW1R4Q1_9CHLO</name>
<protein>
    <recommendedName>
        <fullName evidence="5">DUF1330 domain-containing protein</fullName>
    </recommendedName>
</protein>
<dbReference type="InterPro" id="IPR011008">
    <property type="entry name" value="Dimeric_a/b-barrel"/>
</dbReference>
<evidence type="ECO:0008006" key="5">
    <source>
        <dbReference type="Google" id="ProtNLM"/>
    </source>
</evidence>
<keyword evidence="4" id="KW-1185">Reference proteome</keyword>
<gene>
    <name evidence="3" type="ORF">WJX72_001908</name>
</gene>
<keyword evidence="2" id="KW-0472">Membrane</keyword>
<organism evidence="3 4">
    <name type="scientific">[Myrmecia] bisecta</name>
    <dbReference type="NCBI Taxonomy" id="41462"/>
    <lineage>
        <taxon>Eukaryota</taxon>
        <taxon>Viridiplantae</taxon>
        <taxon>Chlorophyta</taxon>
        <taxon>core chlorophytes</taxon>
        <taxon>Trebouxiophyceae</taxon>
        <taxon>Trebouxiales</taxon>
        <taxon>Trebouxiaceae</taxon>
        <taxon>Myrmecia</taxon>
    </lineage>
</organism>
<feature type="transmembrane region" description="Helical" evidence="2">
    <location>
        <begin position="291"/>
        <end position="311"/>
    </location>
</feature>
<keyword evidence="2" id="KW-0812">Transmembrane</keyword>
<dbReference type="EMBL" id="JALJOR010000001">
    <property type="protein sequence ID" value="KAK9828746.1"/>
    <property type="molecule type" value="Genomic_DNA"/>
</dbReference>
<proteinExistence type="predicted"/>
<comment type="caution">
    <text evidence="3">The sequence shown here is derived from an EMBL/GenBank/DDBJ whole genome shotgun (WGS) entry which is preliminary data.</text>
</comment>
<evidence type="ECO:0000256" key="1">
    <source>
        <dbReference type="SAM" id="MobiDB-lite"/>
    </source>
</evidence>
<evidence type="ECO:0000313" key="3">
    <source>
        <dbReference type="EMBL" id="KAK9828746.1"/>
    </source>
</evidence>
<dbReference type="SUPFAM" id="SSF54909">
    <property type="entry name" value="Dimeric alpha+beta barrel"/>
    <property type="match status" value="2"/>
</dbReference>
<dbReference type="AlphaFoldDB" id="A0AAW1R4Q1"/>
<accession>A0AAW1R4Q1</accession>
<keyword evidence="2" id="KW-1133">Transmembrane helix</keyword>
<feature type="transmembrane region" description="Helical" evidence="2">
    <location>
        <begin position="40"/>
        <end position="60"/>
    </location>
</feature>
<feature type="transmembrane region" description="Helical" evidence="2">
    <location>
        <begin position="100"/>
        <end position="120"/>
    </location>
</feature>
<feature type="region of interest" description="Disordered" evidence="1">
    <location>
        <begin position="257"/>
        <end position="277"/>
    </location>
</feature>
<sequence length="840" mass="92721">MDQAPPAAAAAASFCVPKPVINIYHGLENLASWDHAKASVFLGLLMTAITLWWFGWYVLFSQRARSIKGTSLLRHLAFYYCLSVGAFGAIRGIWDTGRLLIGGAAFHNLMEWGFLAHVWLDKKTALQFFKGASFYIWTVITISVVLIPQLILSLAFEQTLGILCDYFLLFSFFKAWRDRRKASPELGRLWRSAFFASLLHFSQIWPLVAGTVLGPCHKASSVIEFLLTTGSVPCFYFYTDFALRWDELLFGTSAADASADGESNGNGKGKGKTAKLQGPYQETNNWRKLRLFVFLGLLAGAGTILPEGALMDLIETMPQAIRREEGCNYYNVVKEPGSPLIRFIESWSSWRTLRKHMVTSPSVLRTFGNPQFRALYTNQTMLGPYAPLVPCSEAQKKAPAKQFTVSTTVDASVDCIWSKLDNWSDVSWVQGTQKVEMMSPFMRKITNARCSLIEMRQLSPPVPQPVNGHSLIYHILDGCLVGAGTPGEVYSGQVSVVPSPDNPKQSLLTYQSTIVAKDPAMASKFFQGIYADFTANRLPYVKGVFEAACKPAPAAPPAPVYTVKDPTYFYMFQTRKDANDSHPFASAAEFLSYITGDRKPAPKAVYVGALSGFDWASSGANGVPEPDFSKKTAYDVAAVIEFPPADYGYKPEELGKGIAYDVWSTELVPAAYPQKPEEASDCPDGPWLTQTPGLLTDGRDVHQAKLDAGPAYKVQEASIAFVKQLIADKKPGDGPSNGINLLRFKEGKAGCYSRYLQEVRELMHAVGGHLHFWGAMKPRPGSTDPHYEAILICYYPNRQAVVDLADNPAYKDMALIRLASIQDMHNLGPAPVEGSLFQML</sequence>
<feature type="transmembrane region" description="Helical" evidence="2">
    <location>
        <begin position="72"/>
        <end position="94"/>
    </location>
</feature>
<dbReference type="Gene3D" id="3.30.70.100">
    <property type="match status" value="1"/>
</dbReference>
<feature type="transmembrane region" description="Helical" evidence="2">
    <location>
        <begin position="132"/>
        <end position="152"/>
    </location>
</feature>
<evidence type="ECO:0000313" key="4">
    <source>
        <dbReference type="Proteomes" id="UP001489004"/>
    </source>
</evidence>
<feature type="transmembrane region" description="Helical" evidence="2">
    <location>
        <begin position="158"/>
        <end position="177"/>
    </location>
</feature>
<evidence type="ECO:0000256" key="2">
    <source>
        <dbReference type="SAM" id="Phobius"/>
    </source>
</evidence>